<evidence type="ECO:0000256" key="4">
    <source>
        <dbReference type="ARBA" id="ARBA00012564"/>
    </source>
</evidence>
<evidence type="ECO:0000256" key="12">
    <source>
        <dbReference type="ARBA" id="ARBA00029811"/>
    </source>
</evidence>
<comment type="catalytic activity">
    <reaction evidence="1">
        <text>Release of an N-terminal amino acid, Xaa-|-Yaa- from a peptide, amide or arylamide. Xaa is preferably Ala, but may be most amino acids including Pro (slow action). When a terminal hydrophobic residue is followed by a prolyl residue, the two may be released as an intact Xaa-Pro dipeptide.</text>
        <dbReference type="EC" id="3.4.11.2"/>
    </reaction>
</comment>
<dbReference type="GO" id="GO:0016020">
    <property type="term" value="C:membrane"/>
    <property type="evidence" value="ECO:0007669"/>
    <property type="project" value="TreeGrafter"/>
</dbReference>
<dbReference type="KEGG" id="aym:YM304_24520"/>
<sequence length="527" mass="56810">MATLTPPRVLLAAAVVLAACSSVPVETERADVAVGPVPTIPGPPATSTESADTETTASAPPDTPATTDTAPTTDTAVPDPERTREPDLGVGDDLFPDLGSSDVDVQSYLVRLTVDPSRDEIDGIVTIEAEIADDIAVMPLDQIGLDVDQVAVDGDEAEFELTDTELLVELPPDVASVVTVRIEYSFVPNGATSAVGLPSGWFVNAATDDSYVLNEPDGARSWMPSNDHPSDKAKWTFEVTVPPGTTAAANGELIARTSVDGDDVWIWAEFEPMPTYLVQLIVGSYEVVVADPVELASGREVPLTHVVPAGERTVFEAAFESIGPQMDFFEARFGPYPLERYGLAFVNDLSGLAMETQGRSMFGADDFAPEAPEFLQELLLSHELAHQWFGNAVSPATWGDIWLNESLATYAQWLWLDEAGLQPLDDFAAEMLARRQVDGESTGDPSVSELFGFLRYDGGAPIVHALRLTMGDDPFFELLSDWVADNADTSRTTDDFIDLATEVHRSDLTAFFDAWLFAGDLPDEYPS</sequence>
<dbReference type="EC" id="3.4.11.2" evidence="4"/>
<dbReference type="CDD" id="cd09603">
    <property type="entry name" value="M1_APN_like"/>
    <property type="match status" value="1"/>
</dbReference>
<evidence type="ECO:0000256" key="5">
    <source>
        <dbReference type="ARBA" id="ARBA00015611"/>
    </source>
</evidence>
<feature type="signal peptide" evidence="15">
    <location>
        <begin position="1"/>
        <end position="18"/>
    </location>
</feature>
<evidence type="ECO:0000256" key="10">
    <source>
        <dbReference type="ARBA" id="ARBA00022833"/>
    </source>
</evidence>
<evidence type="ECO:0000256" key="7">
    <source>
        <dbReference type="ARBA" id="ARBA00022670"/>
    </source>
</evidence>
<keyword evidence="9" id="KW-0378">Hydrolase</keyword>
<dbReference type="GO" id="GO:0043171">
    <property type="term" value="P:peptide catabolic process"/>
    <property type="evidence" value="ECO:0007669"/>
    <property type="project" value="TreeGrafter"/>
</dbReference>
<keyword evidence="8" id="KW-0479">Metal-binding</keyword>
<evidence type="ECO:0000256" key="14">
    <source>
        <dbReference type="SAM" id="MobiDB-lite"/>
    </source>
</evidence>
<dbReference type="GO" id="GO:0005737">
    <property type="term" value="C:cytoplasm"/>
    <property type="evidence" value="ECO:0007669"/>
    <property type="project" value="TreeGrafter"/>
</dbReference>
<evidence type="ECO:0000256" key="13">
    <source>
        <dbReference type="ARBA" id="ARBA00031533"/>
    </source>
</evidence>
<dbReference type="GO" id="GO:0006508">
    <property type="term" value="P:proteolysis"/>
    <property type="evidence" value="ECO:0007669"/>
    <property type="project" value="UniProtKB-KW"/>
</dbReference>
<dbReference type="Pfam" id="PF01433">
    <property type="entry name" value="Peptidase_M1"/>
    <property type="match status" value="1"/>
</dbReference>
<dbReference type="PANTHER" id="PTHR11533">
    <property type="entry name" value="PROTEASE M1 ZINC METALLOPROTEASE"/>
    <property type="match status" value="1"/>
</dbReference>
<keyword evidence="19" id="KW-1185">Reference proteome</keyword>
<evidence type="ECO:0000256" key="6">
    <source>
        <dbReference type="ARBA" id="ARBA00022438"/>
    </source>
</evidence>
<dbReference type="GO" id="GO:0070006">
    <property type="term" value="F:metalloaminopeptidase activity"/>
    <property type="evidence" value="ECO:0007669"/>
    <property type="project" value="TreeGrafter"/>
</dbReference>
<evidence type="ECO:0000256" key="3">
    <source>
        <dbReference type="ARBA" id="ARBA00010136"/>
    </source>
</evidence>
<dbReference type="GO" id="GO:0042277">
    <property type="term" value="F:peptide binding"/>
    <property type="evidence" value="ECO:0007669"/>
    <property type="project" value="TreeGrafter"/>
</dbReference>
<keyword evidence="11" id="KW-0482">Metalloprotease</keyword>
<dbReference type="Pfam" id="PF17900">
    <property type="entry name" value="Peptidase_M1_N"/>
    <property type="match status" value="1"/>
</dbReference>
<evidence type="ECO:0000256" key="1">
    <source>
        <dbReference type="ARBA" id="ARBA00000098"/>
    </source>
</evidence>
<dbReference type="GO" id="GO:0016285">
    <property type="term" value="F:alanyl aminopeptidase activity"/>
    <property type="evidence" value="ECO:0007669"/>
    <property type="project" value="UniProtKB-EC"/>
</dbReference>
<accession>A0A6C7EFL7</accession>
<dbReference type="AlphaFoldDB" id="A0A6C7EFL7"/>
<feature type="chain" id="PRO_5039056238" description="Aminopeptidase N" evidence="15">
    <location>
        <begin position="19"/>
        <end position="527"/>
    </location>
</feature>
<name>A0A6C7EFL7_ILUCY</name>
<keyword evidence="6" id="KW-0031">Aminopeptidase</keyword>
<organism evidence="18 19">
    <name type="scientific">Ilumatobacter coccineus (strain NBRC 103263 / KCTC 29153 / YM16-304)</name>
    <dbReference type="NCBI Taxonomy" id="1313172"/>
    <lineage>
        <taxon>Bacteria</taxon>
        <taxon>Bacillati</taxon>
        <taxon>Actinomycetota</taxon>
        <taxon>Acidimicrobiia</taxon>
        <taxon>Acidimicrobiales</taxon>
        <taxon>Ilumatobacteraceae</taxon>
        <taxon>Ilumatobacter</taxon>
    </lineage>
</organism>
<evidence type="ECO:0000256" key="11">
    <source>
        <dbReference type="ARBA" id="ARBA00023049"/>
    </source>
</evidence>
<dbReference type="Gene3D" id="2.60.40.1730">
    <property type="entry name" value="tricorn interacting facor f3 domain"/>
    <property type="match status" value="1"/>
</dbReference>
<dbReference type="InterPro" id="IPR050344">
    <property type="entry name" value="Peptidase_M1_aminopeptidases"/>
</dbReference>
<evidence type="ECO:0000259" key="16">
    <source>
        <dbReference type="Pfam" id="PF01433"/>
    </source>
</evidence>
<dbReference type="PRINTS" id="PR00756">
    <property type="entry name" value="ALADIPTASE"/>
</dbReference>
<reference evidence="18 19" key="1">
    <citation type="journal article" date="2013" name="Int. J. Syst. Evol. Microbiol.">
        <title>Ilumatobacter nonamiense sp. nov. and Ilumatobacter coccineum sp. nov., isolated from seashore sand.</title>
        <authorList>
            <person name="Matsumoto A."/>
            <person name="Kasai H."/>
            <person name="Matsuo Y."/>
            <person name="Shizuri Y."/>
            <person name="Ichikawa N."/>
            <person name="Fujita N."/>
            <person name="Omura S."/>
            <person name="Takahashi Y."/>
        </authorList>
    </citation>
    <scope>NUCLEOTIDE SEQUENCE [LARGE SCALE GENOMIC DNA]</scope>
    <source>
        <strain evidence="19">NBRC 103263 / KCTC 29153 / YM16-304</strain>
    </source>
</reference>
<dbReference type="GO" id="GO:0005615">
    <property type="term" value="C:extracellular space"/>
    <property type="evidence" value="ECO:0007669"/>
    <property type="project" value="TreeGrafter"/>
</dbReference>
<dbReference type="RefSeq" id="WP_015442013.1">
    <property type="nucleotide sequence ID" value="NC_020520.1"/>
</dbReference>
<dbReference type="PANTHER" id="PTHR11533:SF174">
    <property type="entry name" value="PUROMYCIN-SENSITIVE AMINOPEPTIDASE-RELATED"/>
    <property type="match status" value="1"/>
</dbReference>
<protein>
    <recommendedName>
        <fullName evidence="5">Aminopeptidase N</fullName>
        <ecNumber evidence="4">3.4.11.2</ecNumber>
    </recommendedName>
    <alternativeName>
        <fullName evidence="12">Alanine aminopeptidase</fullName>
    </alternativeName>
    <alternativeName>
        <fullName evidence="13">Lysyl aminopeptidase</fullName>
    </alternativeName>
</protein>
<dbReference type="OrthoDB" id="100605at2"/>
<comment type="similarity">
    <text evidence="3">Belongs to the peptidase M1 family.</text>
</comment>
<keyword evidence="10" id="KW-0862">Zinc</keyword>
<evidence type="ECO:0000256" key="2">
    <source>
        <dbReference type="ARBA" id="ARBA00001947"/>
    </source>
</evidence>
<evidence type="ECO:0000313" key="18">
    <source>
        <dbReference type="EMBL" id="BAN02766.1"/>
    </source>
</evidence>
<evidence type="ECO:0000313" key="19">
    <source>
        <dbReference type="Proteomes" id="UP000011863"/>
    </source>
</evidence>
<evidence type="ECO:0000256" key="15">
    <source>
        <dbReference type="SAM" id="SignalP"/>
    </source>
</evidence>
<dbReference type="Gene3D" id="1.10.390.10">
    <property type="entry name" value="Neutral Protease Domain 2"/>
    <property type="match status" value="1"/>
</dbReference>
<dbReference type="InterPro" id="IPR045357">
    <property type="entry name" value="Aminopeptidase_N-like_N"/>
</dbReference>
<comment type="cofactor">
    <cofactor evidence="2">
        <name>Zn(2+)</name>
        <dbReference type="ChEBI" id="CHEBI:29105"/>
    </cofactor>
</comment>
<evidence type="ECO:0000256" key="8">
    <source>
        <dbReference type="ARBA" id="ARBA00022723"/>
    </source>
</evidence>
<dbReference type="SUPFAM" id="SSF63737">
    <property type="entry name" value="Leukotriene A4 hydrolase N-terminal domain"/>
    <property type="match status" value="1"/>
</dbReference>
<evidence type="ECO:0000256" key="9">
    <source>
        <dbReference type="ARBA" id="ARBA00022801"/>
    </source>
</evidence>
<feature type="region of interest" description="Disordered" evidence="14">
    <location>
        <begin position="34"/>
        <end position="98"/>
    </location>
</feature>
<dbReference type="Proteomes" id="UP000011863">
    <property type="component" value="Chromosome"/>
</dbReference>
<dbReference type="GO" id="GO:0008270">
    <property type="term" value="F:zinc ion binding"/>
    <property type="evidence" value="ECO:0007669"/>
    <property type="project" value="InterPro"/>
</dbReference>
<dbReference type="InterPro" id="IPR014782">
    <property type="entry name" value="Peptidase_M1_dom"/>
</dbReference>
<keyword evidence="15" id="KW-0732">Signal</keyword>
<proteinExistence type="inferred from homology"/>
<keyword evidence="7" id="KW-0645">Protease</keyword>
<feature type="domain" description="Peptidase M1 membrane alanine aminopeptidase" evidence="16">
    <location>
        <begin position="319"/>
        <end position="515"/>
    </location>
</feature>
<feature type="compositionally biased region" description="Low complexity" evidence="14">
    <location>
        <begin position="45"/>
        <end position="78"/>
    </location>
</feature>
<dbReference type="SUPFAM" id="SSF55486">
    <property type="entry name" value="Metalloproteases ('zincins'), catalytic domain"/>
    <property type="match status" value="1"/>
</dbReference>
<dbReference type="InterPro" id="IPR001930">
    <property type="entry name" value="Peptidase_M1"/>
</dbReference>
<dbReference type="EMBL" id="AP012057">
    <property type="protein sequence ID" value="BAN02766.1"/>
    <property type="molecule type" value="Genomic_DNA"/>
</dbReference>
<dbReference type="InterPro" id="IPR027268">
    <property type="entry name" value="Peptidase_M4/M1_CTD_sf"/>
</dbReference>
<gene>
    <name evidence="18" type="ORF">YM304_24520</name>
</gene>
<feature type="domain" description="Aminopeptidase N-like N-terminal" evidence="17">
    <location>
        <begin position="107"/>
        <end position="277"/>
    </location>
</feature>
<dbReference type="InterPro" id="IPR042097">
    <property type="entry name" value="Aminopeptidase_N-like_N_sf"/>
</dbReference>
<evidence type="ECO:0000259" key="17">
    <source>
        <dbReference type="Pfam" id="PF17900"/>
    </source>
</evidence>